<evidence type="ECO:0000256" key="1">
    <source>
        <dbReference type="SAM" id="SignalP"/>
    </source>
</evidence>
<dbReference type="EMBL" id="JACEFB010000008">
    <property type="protein sequence ID" value="MBA2226866.1"/>
    <property type="molecule type" value="Genomic_DNA"/>
</dbReference>
<dbReference type="RefSeq" id="WP_194538311.1">
    <property type="nucleotide sequence ID" value="NZ_JACEFB010000008.1"/>
</dbReference>
<feature type="chain" id="PRO_5030818880" evidence="1">
    <location>
        <begin position="23"/>
        <end position="109"/>
    </location>
</feature>
<accession>A0A7V9AC35</accession>
<comment type="caution">
    <text evidence="2">The sequence shown here is derived from an EMBL/GenBank/DDBJ whole genome shotgun (WGS) entry which is preliminary data.</text>
</comment>
<dbReference type="Pfam" id="PF19897">
    <property type="entry name" value="DUF6370"/>
    <property type="match status" value="1"/>
</dbReference>
<organism evidence="2 3">
    <name type="scientific">Thermogemmata fonticola</name>
    <dbReference type="NCBI Taxonomy" id="2755323"/>
    <lineage>
        <taxon>Bacteria</taxon>
        <taxon>Pseudomonadati</taxon>
        <taxon>Planctomycetota</taxon>
        <taxon>Planctomycetia</taxon>
        <taxon>Gemmatales</taxon>
        <taxon>Gemmataceae</taxon>
        <taxon>Thermogemmata</taxon>
    </lineage>
</organism>
<feature type="signal peptide" evidence="1">
    <location>
        <begin position="1"/>
        <end position="22"/>
    </location>
</feature>
<keyword evidence="3" id="KW-1185">Reference proteome</keyword>
<protein>
    <submittedName>
        <fullName evidence="2">Uncharacterized protein</fullName>
    </submittedName>
</protein>
<dbReference type="AlphaFoldDB" id="A0A7V9AC35"/>
<name>A0A7V9AC35_9BACT</name>
<dbReference type="Proteomes" id="UP000542342">
    <property type="component" value="Unassembled WGS sequence"/>
</dbReference>
<evidence type="ECO:0000313" key="3">
    <source>
        <dbReference type="Proteomes" id="UP000542342"/>
    </source>
</evidence>
<sequence length="109" mass="11858">MLRVLLMGVCIVGLLGVSHVLADDKAETKTLKGTLTCTKCALKETKACGHALIVKQDGKEIKYYLVDKGGKEPYHGAVCTEDKPATVTGKVVEKNNKRYIEAPKVEVQK</sequence>
<keyword evidence="1" id="KW-0732">Signal</keyword>
<gene>
    <name evidence="2" type="ORF">H0921_11905</name>
</gene>
<dbReference type="InterPro" id="IPR045950">
    <property type="entry name" value="DUF6370"/>
</dbReference>
<proteinExistence type="predicted"/>
<reference evidence="2 3" key="1">
    <citation type="submission" date="2020-07" db="EMBL/GenBank/DDBJ databases">
        <title>Thermogemmata thermophila gen. nov., sp. nov., a novel moderate thermophilic planctomycete from a Kamchatka hot spring.</title>
        <authorList>
            <person name="Elcheninov A.G."/>
            <person name="Podosokorskaya O.A."/>
            <person name="Kovaleva O.L."/>
            <person name="Novikov A."/>
            <person name="Bonch-Osmolovskaya E.A."/>
            <person name="Toshchakov S.V."/>
            <person name="Kublanov I.V."/>
        </authorList>
    </citation>
    <scope>NUCLEOTIDE SEQUENCE [LARGE SCALE GENOMIC DNA]</scope>
    <source>
        <strain evidence="2 3">2918</strain>
    </source>
</reference>
<evidence type="ECO:0000313" key="2">
    <source>
        <dbReference type="EMBL" id="MBA2226866.1"/>
    </source>
</evidence>